<dbReference type="RefSeq" id="WP_167050054.1">
    <property type="nucleotide sequence ID" value="NZ_JAAOZB010000002.1"/>
</dbReference>
<comment type="caution">
    <text evidence="3">The sequence shown here is derived from an EMBL/GenBank/DDBJ whole genome shotgun (WGS) entry which is preliminary data.</text>
</comment>
<evidence type="ECO:0000313" key="3">
    <source>
        <dbReference type="EMBL" id="MBA8816318.1"/>
    </source>
</evidence>
<keyword evidence="2" id="KW-0472">Membrane</keyword>
<keyword evidence="2" id="KW-0812">Transmembrane</keyword>
<sequence length="214" mass="22374">MSTAMTSITTPVEFEQFEHEFPQRRLEVVTAPHRRRRPRLLYGIVAVAGAVAIAGAQMTLSILTTQTTYQLSSLTQQERDLTYQKQMVYDDVAGLSSPQYLAANASALGMVINESPSYLRLSDGAILGMQQASVSSSSVDALSRASVPNALITDTPLVTSPDATITGPPAATIEEESGSASDSAASDSAASDSAASDSATPPALTDGLPTPQTH</sequence>
<feature type="region of interest" description="Disordered" evidence="1">
    <location>
        <begin position="153"/>
        <end position="214"/>
    </location>
</feature>
<keyword evidence="2" id="KW-1133">Transmembrane helix</keyword>
<evidence type="ECO:0000256" key="2">
    <source>
        <dbReference type="SAM" id="Phobius"/>
    </source>
</evidence>
<evidence type="ECO:0000256" key="1">
    <source>
        <dbReference type="SAM" id="MobiDB-lite"/>
    </source>
</evidence>
<organism evidence="3 4">
    <name type="scientific">Microbacterium halimionae</name>
    <dbReference type="NCBI Taxonomy" id="1526413"/>
    <lineage>
        <taxon>Bacteria</taxon>
        <taxon>Bacillati</taxon>
        <taxon>Actinomycetota</taxon>
        <taxon>Actinomycetes</taxon>
        <taxon>Micrococcales</taxon>
        <taxon>Microbacteriaceae</taxon>
        <taxon>Microbacterium</taxon>
    </lineage>
</organism>
<dbReference type="EMBL" id="JACGWY010000002">
    <property type="protein sequence ID" value="MBA8816318.1"/>
    <property type="molecule type" value="Genomic_DNA"/>
</dbReference>
<dbReference type="Proteomes" id="UP000526083">
    <property type="component" value="Unassembled WGS sequence"/>
</dbReference>
<reference evidence="3 4" key="1">
    <citation type="submission" date="2020-07" db="EMBL/GenBank/DDBJ databases">
        <title>Sequencing the genomes of 1000 actinobacteria strains.</title>
        <authorList>
            <person name="Klenk H.-P."/>
        </authorList>
    </citation>
    <scope>NUCLEOTIDE SEQUENCE [LARGE SCALE GENOMIC DNA]</scope>
    <source>
        <strain evidence="3 4">DSM 27576</strain>
    </source>
</reference>
<protein>
    <recommendedName>
        <fullName evidence="5">Cell division protein FtsL</fullName>
    </recommendedName>
</protein>
<gene>
    <name evidence="3" type="ORF">FHX48_001391</name>
</gene>
<evidence type="ECO:0008006" key="5">
    <source>
        <dbReference type="Google" id="ProtNLM"/>
    </source>
</evidence>
<name>A0A7W3JP58_9MICO</name>
<evidence type="ECO:0000313" key="4">
    <source>
        <dbReference type="Proteomes" id="UP000526083"/>
    </source>
</evidence>
<dbReference type="AlphaFoldDB" id="A0A7W3JP58"/>
<feature type="transmembrane region" description="Helical" evidence="2">
    <location>
        <begin position="40"/>
        <end position="63"/>
    </location>
</feature>
<accession>A0A7W3JP58</accession>
<proteinExistence type="predicted"/>
<keyword evidence="4" id="KW-1185">Reference proteome</keyword>
<feature type="compositionally biased region" description="Low complexity" evidence="1">
    <location>
        <begin position="179"/>
        <end position="199"/>
    </location>
</feature>